<reference evidence="1" key="1">
    <citation type="submission" date="2014-09" db="EMBL/GenBank/DDBJ databases">
        <authorList>
            <person name="Magalhaes I.L.F."/>
            <person name="Oliveira U."/>
            <person name="Santos F.R."/>
            <person name="Vidigal T.H.D.A."/>
            <person name="Brescovit A.D."/>
            <person name="Santos A.J."/>
        </authorList>
    </citation>
    <scope>NUCLEOTIDE SEQUENCE</scope>
    <source>
        <tissue evidence="1">Shoot tissue taken approximately 20 cm above the soil surface</tissue>
    </source>
</reference>
<accession>A0A0A9GAW1</accession>
<organism evidence="1">
    <name type="scientific">Arundo donax</name>
    <name type="common">Giant reed</name>
    <name type="synonym">Donax arundinaceus</name>
    <dbReference type="NCBI Taxonomy" id="35708"/>
    <lineage>
        <taxon>Eukaryota</taxon>
        <taxon>Viridiplantae</taxon>
        <taxon>Streptophyta</taxon>
        <taxon>Embryophyta</taxon>
        <taxon>Tracheophyta</taxon>
        <taxon>Spermatophyta</taxon>
        <taxon>Magnoliopsida</taxon>
        <taxon>Liliopsida</taxon>
        <taxon>Poales</taxon>
        <taxon>Poaceae</taxon>
        <taxon>PACMAD clade</taxon>
        <taxon>Arundinoideae</taxon>
        <taxon>Arundineae</taxon>
        <taxon>Arundo</taxon>
    </lineage>
</organism>
<dbReference type="EMBL" id="GBRH01178225">
    <property type="protein sequence ID" value="JAE19671.1"/>
    <property type="molecule type" value="Transcribed_RNA"/>
</dbReference>
<dbReference type="AlphaFoldDB" id="A0A0A9GAW1"/>
<evidence type="ECO:0000313" key="1">
    <source>
        <dbReference type="EMBL" id="JAE19671.1"/>
    </source>
</evidence>
<proteinExistence type="predicted"/>
<reference evidence="1" key="2">
    <citation type="journal article" date="2015" name="Data Brief">
        <title>Shoot transcriptome of the giant reed, Arundo donax.</title>
        <authorList>
            <person name="Barrero R.A."/>
            <person name="Guerrero F.D."/>
            <person name="Moolhuijzen P."/>
            <person name="Goolsby J.A."/>
            <person name="Tidwell J."/>
            <person name="Bellgard S.E."/>
            <person name="Bellgard M.I."/>
        </authorList>
    </citation>
    <scope>NUCLEOTIDE SEQUENCE</scope>
    <source>
        <tissue evidence="1">Shoot tissue taken approximately 20 cm above the soil surface</tissue>
    </source>
</reference>
<protein>
    <submittedName>
        <fullName evidence="1">Uncharacterized protein</fullName>
    </submittedName>
</protein>
<sequence>MLYCQPFLELELFGAFRRISCCLAVARIDCHRRRPGQFLVATGHLYPSPRCRTAAIHQRQRPSQGNHTCCGFL</sequence>
<name>A0A0A9GAW1_ARUDO</name>